<dbReference type="Gene3D" id="3.10.450.160">
    <property type="entry name" value="inner membrane protein cigr"/>
    <property type="match status" value="1"/>
</dbReference>
<gene>
    <name evidence="3" type="ORF">MGR_2944</name>
</gene>
<evidence type="ECO:0000256" key="1">
    <source>
        <dbReference type="SAM" id="MobiDB-lite"/>
    </source>
</evidence>
<keyword evidence="2" id="KW-0732">Signal</keyword>
<feature type="signal peptide" evidence="2">
    <location>
        <begin position="1"/>
        <end position="21"/>
    </location>
</feature>
<proteinExistence type="predicted"/>
<feature type="chain" id="PRO_5002673262" evidence="2">
    <location>
        <begin position="22"/>
        <end position="142"/>
    </location>
</feature>
<evidence type="ECO:0000256" key="2">
    <source>
        <dbReference type="SAM" id="SignalP"/>
    </source>
</evidence>
<accession>A4U3C9</accession>
<feature type="compositionally biased region" description="Basic and acidic residues" evidence="1">
    <location>
        <begin position="74"/>
        <end position="101"/>
    </location>
</feature>
<name>A4U3C9_9PROT</name>
<evidence type="ECO:0000313" key="3">
    <source>
        <dbReference type="EMBL" id="CAM77386.1"/>
    </source>
</evidence>
<dbReference type="EMBL" id="CU459003">
    <property type="protein sequence ID" value="CAM77386.1"/>
    <property type="molecule type" value="Genomic_DNA"/>
</dbReference>
<dbReference type="AlphaFoldDB" id="A4U3C9"/>
<sequence length="142" mass="15656">MRIVLAAAFSLIVTLPVIVQAQSATDLGRMAVQTASPAFTDQDRREIDDWLRLGRRILTGDDDHKSKKMPPGLAKRDHLPPGLAKRDTLPPGLAKRDLPGDLERRLSRLPKGYGRKTVGDDIILIEEATGIIFDILKGAARR</sequence>
<dbReference type="RefSeq" id="WP_024079065.1">
    <property type="nucleotide sequence ID" value="NZ_CP027527.1"/>
</dbReference>
<reference evidence="3" key="1">
    <citation type="journal article" date="2007" name="J. Bacteriol.">
        <title>Comparative genome analysis of four magnetotactic bacteria reveals a complex set of group-specific genes implicated in magnetosome biomineralization and function.</title>
        <authorList>
            <person name="Richter M."/>
            <person name="Kube M."/>
            <person name="Bazylinski D.A."/>
            <person name="Lombardot T."/>
            <person name="Gloeckner F.O."/>
            <person name="Reinhardt R."/>
            <person name="Schueler D."/>
        </authorList>
    </citation>
    <scope>NUCLEOTIDE SEQUENCE</scope>
    <source>
        <strain evidence="3">MSR-1</strain>
    </source>
</reference>
<organism evidence="3">
    <name type="scientific">Magnetospirillum gryphiswaldense</name>
    <dbReference type="NCBI Taxonomy" id="55518"/>
    <lineage>
        <taxon>Bacteria</taxon>
        <taxon>Pseudomonadati</taxon>
        <taxon>Pseudomonadota</taxon>
        <taxon>Alphaproteobacteria</taxon>
        <taxon>Rhodospirillales</taxon>
        <taxon>Rhodospirillaceae</taxon>
        <taxon>Magnetospirillum</taxon>
    </lineage>
</organism>
<protein>
    <submittedName>
        <fullName evidence="3">Uncharacterized protein</fullName>
    </submittedName>
</protein>
<feature type="region of interest" description="Disordered" evidence="1">
    <location>
        <begin position="60"/>
        <end position="101"/>
    </location>
</feature>